<keyword evidence="4 8" id="KW-0479">Metal-binding</keyword>
<evidence type="ECO:0000313" key="10">
    <source>
        <dbReference type="EMBL" id="KAF9506384.1"/>
    </source>
</evidence>
<accession>A0A9P6AJB0</accession>
<dbReference type="InterPro" id="IPR050364">
    <property type="entry name" value="Cytochrome_P450_fung"/>
</dbReference>
<dbReference type="Pfam" id="PF00067">
    <property type="entry name" value="p450"/>
    <property type="match status" value="1"/>
</dbReference>
<dbReference type="PANTHER" id="PTHR46300">
    <property type="entry name" value="P450, PUTATIVE (EUROFUNG)-RELATED-RELATED"/>
    <property type="match status" value="1"/>
</dbReference>
<dbReference type="OrthoDB" id="2789670at2759"/>
<dbReference type="AlphaFoldDB" id="A0A9P6AJB0"/>
<evidence type="ECO:0000256" key="9">
    <source>
        <dbReference type="SAM" id="MobiDB-lite"/>
    </source>
</evidence>
<evidence type="ECO:0008006" key="12">
    <source>
        <dbReference type="Google" id="ProtNLM"/>
    </source>
</evidence>
<keyword evidence="5 8" id="KW-0560">Oxidoreductase</keyword>
<evidence type="ECO:0000256" key="8">
    <source>
        <dbReference type="RuleBase" id="RU000461"/>
    </source>
</evidence>
<evidence type="ECO:0000256" key="1">
    <source>
        <dbReference type="ARBA" id="ARBA00001971"/>
    </source>
</evidence>
<gene>
    <name evidence="10" type="ORF">BS47DRAFT_1352798</name>
</gene>
<name>A0A9P6AJB0_9AGAM</name>
<dbReference type="PROSITE" id="PS00086">
    <property type="entry name" value="CYTOCHROME_P450"/>
    <property type="match status" value="1"/>
</dbReference>
<comment type="cofactor">
    <cofactor evidence="1">
        <name>heme</name>
        <dbReference type="ChEBI" id="CHEBI:30413"/>
    </cofactor>
</comment>
<organism evidence="10 11">
    <name type="scientific">Hydnum rufescens UP504</name>
    <dbReference type="NCBI Taxonomy" id="1448309"/>
    <lineage>
        <taxon>Eukaryota</taxon>
        <taxon>Fungi</taxon>
        <taxon>Dikarya</taxon>
        <taxon>Basidiomycota</taxon>
        <taxon>Agaricomycotina</taxon>
        <taxon>Agaricomycetes</taxon>
        <taxon>Cantharellales</taxon>
        <taxon>Hydnaceae</taxon>
        <taxon>Hydnum</taxon>
    </lineage>
</organism>
<dbReference type="Gene3D" id="1.10.630.10">
    <property type="entry name" value="Cytochrome P450"/>
    <property type="match status" value="1"/>
</dbReference>
<comment type="similarity">
    <text evidence="2 8">Belongs to the cytochrome P450 family.</text>
</comment>
<dbReference type="GO" id="GO:0005506">
    <property type="term" value="F:iron ion binding"/>
    <property type="evidence" value="ECO:0007669"/>
    <property type="project" value="InterPro"/>
</dbReference>
<keyword evidence="6 8" id="KW-0408">Iron</keyword>
<dbReference type="EMBL" id="MU129112">
    <property type="protein sequence ID" value="KAF9506384.1"/>
    <property type="molecule type" value="Genomic_DNA"/>
</dbReference>
<reference evidence="10" key="1">
    <citation type="journal article" date="2020" name="Nat. Commun.">
        <title>Large-scale genome sequencing of mycorrhizal fungi provides insights into the early evolution of symbiotic traits.</title>
        <authorList>
            <person name="Miyauchi S."/>
            <person name="Kiss E."/>
            <person name="Kuo A."/>
            <person name="Drula E."/>
            <person name="Kohler A."/>
            <person name="Sanchez-Garcia M."/>
            <person name="Morin E."/>
            <person name="Andreopoulos B."/>
            <person name="Barry K.W."/>
            <person name="Bonito G."/>
            <person name="Buee M."/>
            <person name="Carver A."/>
            <person name="Chen C."/>
            <person name="Cichocki N."/>
            <person name="Clum A."/>
            <person name="Culley D."/>
            <person name="Crous P.W."/>
            <person name="Fauchery L."/>
            <person name="Girlanda M."/>
            <person name="Hayes R.D."/>
            <person name="Keri Z."/>
            <person name="LaButti K."/>
            <person name="Lipzen A."/>
            <person name="Lombard V."/>
            <person name="Magnuson J."/>
            <person name="Maillard F."/>
            <person name="Murat C."/>
            <person name="Nolan M."/>
            <person name="Ohm R.A."/>
            <person name="Pangilinan J."/>
            <person name="Pereira M.F."/>
            <person name="Perotto S."/>
            <person name="Peter M."/>
            <person name="Pfister S."/>
            <person name="Riley R."/>
            <person name="Sitrit Y."/>
            <person name="Stielow J.B."/>
            <person name="Szollosi G."/>
            <person name="Zifcakova L."/>
            <person name="Stursova M."/>
            <person name="Spatafora J.W."/>
            <person name="Tedersoo L."/>
            <person name="Vaario L.M."/>
            <person name="Yamada A."/>
            <person name="Yan M."/>
            <person name="Wang P."/>
            <person name="Xu J."/>
            <person name="Bruns T."/>
            <person name="Baldrian P."/>
            <person name="Vilgalys R."/>
            <person name="Dunand C."/>
            <person name="Henrissat B."/>
            <person name="Grigoriev I.V."/>
            <person name="Hibbett D."/>
            <person name="Nagy L.G."/>
            <person name="Martin F.M."/>
        </authorList>
    </citation>
    <scope>NUCLEOTIDE SEQUENCE</scope>
    <source>
        <strain evidence="10">UP504</strain>
    </source>
</reference>
<dbReference type="PANTHER" id="PTHR46300:SF7">
    <property type="entry name" value="P450, PUTATIVE (EUROFUNG)-RELATED"/>
    <property type="match status" value="1"/>
</dbReference>
<dbReference type="GO" id="GO:0004497">
    <property type="term" value="F:monooxygenase activity"/>
    <property type="evidence" value="ECO:0007669"/>
    <property type="project" value="UniProtKB-KW"/>
</dbReference>
<comment type="caution">
    <text evidence="10">The sequence shown here is derived from an EMBL/GenBank/DDBJ whole genome shotgun (WGS) entry which is preliminary data.</text>
</comment>
<dbReference type="GO" id="GO:0020037">
    <property type="term" value="F:heme binding"/>
    <property type="evidence" value="ECO:0007669"/>
    <property type="project" value="InterPro"/>
</dbReference>
<evidence type="ECO:0000256" key="6">
    <source>
        <dbReference type="ARBA" id="ARBA00023004"/>
    </source>
</evidence>
<evidence type="ECO:0000256" key="5">
    <source>
        <dbReference type="ARBA" id="ARBA00023002"/>
    </source>
</evidence>
<keyword evidence="3 8" id="KW-0349">Heme</keyword>
<evidence type="ECO:0000313" key="11">
    <source>
        <dbReference type="Proteomes" id="UP000886523"/>
    </source>
</evidence>
<feature type="compositionally biased region" description="Basic and acidic residues" evidence="9">
    <location>
        <begin position="1"/>
        <end position="15"/>
    </location>
</feature>
<dbReference type="InterPro" id="IPR036396">
    <property type="entry name" value="Cyt_P450_sf"/>
</dbReference>
<evidence type="ECO:0000256" key="4">
    <source>
        <dbReference type="ARBA" id="ARBA00022723"/>
    </source>
</evidence>
<keyword evidence="11" id="KW-1185">Reference proteome</keyword>
<proteinExistence type="inferred from homology"/>
<dbReference type="SUPFAM" id="SSF48264">
    <property type="entry name" value="Cytochrome P450"/>
    <property type="match status" value="1"/>
</dbReference>
<dbReference type="InterPro" id="IPR001128">
    <property type="entry name" value="Cyt_P450"/>
</dbReference>
<keyword evidence="7 8" id="KW-0503">Monooxygenase</keyword>
<feature type="region of interest" description="Disordered" evidence="9">
    <location>
        <begin position="1"/>
        <end position="21"/>
    </location>
</feature>
<dbReference type="GO" id="GO:0016705">
    <property type="term" value="F:oxidoreductase activity, acting on paired donors, with incorporation or reduction of molecular oxygen"/>
    <property type="evidence" value="ECO:0007669"/>
    <property type="project" value="InterPro"/>
</dbReference>
<protein>
    <recommendedName>
        <fullName evidence="12">Cytochrome P450</fullName>
    </recommendedName>
</protein>
<dbReference type="InterPro" id="IPR017972">
    <property type="entry name" value="Cyt_P450_CS"/>
</dbReference>
<evidence type="ECO:0000256" key="3">
    <source>
        <dbReference type="ARBA" id="ARBA00022617"/>
    </source>
</evidence>
<evidence type="ECO:0000256" key="7">
    <source>
        <dbReference type="ARBA" id="ARBA00023033"/>
    </source>
</evidence>
<sequence>MYPESETFRPERFDEVGPDGQLPLDPHKFSFGMGRRICPGQDFADMVLFSNIVLFLATTTVSKSLDAEGNEITPTTIPNSLKQRNPSPFKCRVEVRPAAAFLTDDNQTK</sequence>
<evidence type="ECO:0000256" key="2">
    <source>
        <dbReference type="ARBA" id="ARBA00010617"/>
    </source>
</evidence>
<dbReference type="Proteomes" id="UP000886523">
    <property type="component" value="Unassembled WGS sequence"/>
</dbReference>